<protein>
    <submittedName>
        <fullName evidence="2">Uncharacterized protein</fullName>
    </submittedName>
</protein>
<proteinExistence type="predicted"/>
<keyword evidence="3" id="KW-1185">Reference proteome</keyword>
<organism evidence="2 3">
    <name type="scientific">Colletotrichum nymphaeae SA-01</name>
    <dbReference type="NCBI Taxonomy" id="1460502"/>
    <lineage>
        <taxon>Eukaryota</taxon>
        <taxon>Fungi</taxon>
        <taxon>Dikarya</taxon>
        <taxon>Ascomycota</taxon>
        <taxon>Pezizomycotina</taxon>
        <taxon>Sordariomycetes</taxon>
        <taxon>Hypocreomycetidae</taxon>
        <taxon>Glomerellales</taxon>
        <taxon>Glomerellaceae</taxon>
        <taxon>Colletotrichum</taxon>
        <taxon>Colletotrichum acutatum species complex</taxon>
    </lineage>
</organism>
<feature type="compositionally biased region" description="Basic and acidic residues" evidence="1">
    <location>
        <begin position="67"/>
        <end position="76"/>
    </location>
</feature>
<evidence type="ECO:0000313" key="3">
    <source>
        <dbReference type="Proteomes" id="UP000070054"/>
    </source>
</evidence>
<name>A0A135S829_9PEZI</name>
<evidence type="ECO:0000256" key="1">
    <source>
        <dbReference type="SAM" id="MobiDB-lite"/>
    </source>
</evidence>
<gene>
    <name evidence="2" type="ORF">CNYM01_02416</name>
</gene>
<dbReference type="Proteomes" id="UP000070054">
    <property type="component" value="Unassembled WGS sequence"/>
</dbReference>
<evidence type="ECO:0000313" key="2">
    <source>
        <dbReference type="EMBL" id="KXH32001.1"/>
    </source>
</evidence>
<dbReference type="EMBL" id="JEMN01001598">
    <property type="protein sequence ID" value="KXH32001.1"/>
    <property type="molecule type" value="Genomic_DNA"/>
</dbReference>
<dbReference type="AlphaFoldDB" id="A0A135S829"/>
<sequence>MHSPLPSLVAVPVASKPPPGEYSGKTDNEQLLAAAALALVENLRKQLKTSSQHSVAGFVTAAAHQPPDLKGEADHPHKGKVRSPFTEGLSNTATAIYNHGPSTVVRPIPNSPQVPSRHLIPAAPSTTSIAIPMASIIIRQDPGSIYRPGRTNIGYSIVSDDGMIGEPASQDNDDSWMEFLTDEAIEALTLPDQDLEMRASSDTQPQDFQPDMSEDVIDSIEIMNREDEAKEENQKDEASHSIATRARNVTPSFLASRSRSIDIQVQEPLSPIFRGFYDNMGNPFFQRDYDYEPALPPHLRRPIFVDWAEPFKSPVYALRYLAEIAGDYYTVALMNQRINMQQCPQTPVAQSVLQSHLLSPAASNIATPARTPAAKRLRFSDDVVRSG</sequence>
<comment type="caution">
    <text evidence="2">The sequence shown here is derived from an EMBL/GenBank/DDBJ whole genome shotgun (WGS) entry which is preliminary data.</text>
</comment>
<reference evidence="2 3" key="1">
    <citation type="submission" date="2014-02" db="EMBL/GenBank/DDBJ databases">
        <title>The genome sequence of Colletotrichum nymphaeae SA-01.</title>
        <authorList>
            <person name="Baroncelli R."/>
            <person name="Thon M.R."/>
        </authorList>
    </citation>
    <scope>NUCLEOTIDE SEQUENCE [LARGE SCALE GENOMIC DNA]</scope>
    <source>
        <strain evidence="2 3">SA-01</strain>
    </source>
</reference>
<accession>A0A135S829</accession>
<feature type="region of interest" description="Disordered" evidence="1">
    <location>
        <begin position="65"/>
        <end position="86"/>
    </location>
</feature>
<feature type="region of interest" description="Disordered" evidence="1">
    <location>
        <begin position="1"/>
        <end position="26"/>
    </location>
</feature>